<proteinExistence type="predicted"/>
<evidence type="ECO:0000313" key="1">
    <source>
        <dbReference type="EMBL" id="EFG50239.1"/>
    </source>
</evidence>
<dbReference type="Gene3D" id="3.90.1150.200">
    <property type="match status" value="1"/>
</dbReference>
<dbReference type="Proteomes" id="UP000003764">
    <property type="component" value="Unassembled WGS sequence"/>
</dbReference>
<comment type="caution">
    <text evidence="1">The sequence shown here is derived from an EMBL/GenBank/DDBJ whole genome shotgun (WGS) entry which is preliminary data.</text>
</comment>
<organism evidence="1 2">
    <name type="scientific">Aerococcus viridans (strain ATCC 11563 / DSM 20340 / CCUG 4311 / JCM 20461 / NBRC 12219 / NCTC 8251 / M1)</name>
    <dbReference type="NCBI Taxonomy" id="655812"/>
    <lineage>
        <taxon>Bacteria</taxon>
        <taxon>Bacillati</taxon>
        <taxon>Bacillota</taxon>
        <taxon>Bacilli</taxon>
        <taxon>Lactobacillales</taxon>
        <taxon>Aerococcaceae</taxon>
        <taxon>Aerococcus</taxon>
    </lineage>
</organism>
<gene>
    <name evidence="1" type="ORF">HMPREF0061_0393</name>
</gene>
<accession>A0ABP2IDG2</accession>
<protein>
    <submittedName>
        <fullName evidence="1">Uncharacterized protein</fullName>
    </submittedName>
</protein>
<dbReference type="EMBL" id="ADNT01000036">
    <property type="protein sequence ID" value="EFG50239.1"/>
    <property type="molecule type" value="Genomic_DNA"/>
</dbReference>
<dbReference type="RefSeq" id="WP_003141591.1">
    <property type="nucleotide sequence ID" value="NZ_ADNT01000036.1"/>
</dbReference>
<name>A0ABP2IDG2_AERVM</name>
<sequence length="54" mass="6361">MYLGIYPFPKTILTFEDKGGSSWVRQGTLQFPYDSEIPYDLIVELAVYNYHQQK</sequence>
<keyword evidence="2" id="KW-1185">Reference proteome</keyword>
<evidence type="ECO:0000313" key="2">
    <source>
        <dbReference type="Proteomes" id="UP000003764"/>
    </source>
</evidence>
<dbReference type="SUPFAM" id="SSF159888">
    <property type="entry name" value="YdhG-like"/>
    <property type="match status" value="1"/>
</dbReference>
<reference evidence="1 2" key="1">
    <citation type="submission" date="2010-04" db="EMBL/GenBank/DDBJ databases">
        <authorList>
            <person name="Muzny D."/>
            <person name="Qin X."/>
            <person name="Deng J."/>
            <person name="Jiang H."/>
            <person name="Liu Y."/>
            <person name="Qu J."/>
            <person name="Song X.-Z."/>
            <person name="Zhang L."/>
            <person name="Thornton R."/>
            <person name="Coyle M."/>
            <person name="Francisco L."/>
            <person name="Jackson L."/>
            <person name="Javaid M."/>
            <person name="Korchina V."/>
            <person name="Kovar C."/>
            <person name="Mata R."/>
            <person name="Mathew T."/>
            <person name="Ngo R."/>
            <person name="Nguyen L."/>
            <person name="Nguyen N."/>
            <person name="Okwuonu G."/>
            <person name="Ongeri F."/>
            <person name="Pham C."/>
            <person name="Simmons D."/>
            <person name="Wilczek-Boney K."/>
            <person name="Hale W."/>
            <person name="Jakkamsetti A."/>
            <person name="Pham P."/>
            <person name="Ruth R."/>
            <person name="San Lucas F."/>
            <person name="Warren J."/>
            <person name="Zhang J."/>
            <person name="Zhao Z."/>
            <person name="Zhou C."/>
            <person name="Zhu D."/>
            <person name="Lee S."/>
            <person name="Bess C."/>
            <person name="Blankenburg K."/>
            <person name="Forbes L."/>
            <person name="Fu Q."/>
            <person name="Gubbala S."/>
            <person name="Hirani K."/>
            <person name="Jayaseelan J.C."/>
            <person name="Lara F."/>
            <person name="Munidasa M."/>
            <person name="Palculict T."/>
            <person name="Patil S."/>
            <person name="Pu L.-L."/>
            <person name="Saada N."/>
            <person name="Tang L."/>
            <person name="Weissenberger G."/>
            <person name="Zhu Y."/>
            <person name="Hemphill L."/>
            <person name="Shang Y."/>
            <person name="Youmans B."/>
            <person name="Ayvaz T."/>
            <person name="Ross M."/>
            <person name="Santibanez J."/>
            <person name="Aqrawi P."/>
            <person name="Gross S."/>
            <person name="Joshi V."/>
            <person name="Fowler G."/>
            <person name="Nazareth L."/>
            <person name="Reid J."/>
            <person name="Worley K."/>
            <person name="Petrosino J."/>
            <person name="Highlander S."/>
            <person name="Gibbs R."/>
            <person name="Gibbs R."/>
        </authorList>
    </citation>
    <scope>NUCLEOTIDE SEQUENCE [LARGE SCALE GENOMIC DNA]</scope>
    <source>
        <strain evidence="1 2">ATCC 11563</strain>
    </source>
</reference>